<name>A0A1M7NZI0_9BACT</name>
<keyword evidence="2" id="KW-1185">Reference proteome</keyword>
<dbReference type="Proteomes" id="UP000184513">
    <property type="component" value="Unassembled WGS sequence"/>
</dbReference>
<dbReference type="AlphaFoldDB" id="A0A1M7NZI0"/>
<evidence type="ECO:0000313" key="2">
    <source>
        <dbReference type="Proteomes" id="UP000184513"/>
    </source>
</evidence>
<proteinExistence type="predicted"/>
<organism evidence="1 2">
    <name type="scientific">Cyclobacterium lianum</name>
    <dbReference type="NCBI Taxonomy" id="388280"/>
    <lineage>
        <taxon>Bacteria</taxon>
        <taxon>Pseudomonadati</taxon>
        <taxon>Bacteroidota</taxon>
        <taxon>Cytophagia</taxon>
        <taxon>Cytophagales</taxon>
        <taxon>Cyclobacteriaceae</taxon>
        <taxon>Cyclobacterium</taxon>
    </lineage>
</organism>
<reference evidence="1 2" key="1">
    <citation type="submission" date="2016-11" db="EMBL/GenBank/DDBJ databases">
        <authorList>
            <person name="Jaros S."/>
            <person name="Januszkiewicz K."/>
            <person name="Wedrychowicz H."/>
        </authorList>
    </citation>
    <scope>NUCLEOTIDE SEQUENCE [LARGE SCALE GENOMIC DNA]</scope>
    <source>
        <strain evidence="1 2">CGMCC 1.6102</strain>
    </source>
</reference>
<protein>
    <submittedName>
        <fullName evidence="1">Uncharacterized protein</fullName>
    </submittedName>
</protein>
<accession>A0A1M7NZI0</accession>
<dbReference type="EMBL" id="FRCY01000006">
    <property type="protein sequence ID" value="SHN09574.1"/>
    <property type="molecule type" value="Genomic_DNA"/>
</dbReference>
<dbReference type="STRING" id="388280.SAMN04488057_106197"/>
<sequence length="654" mass="76776">MYKHFLILILIVFQHSIAWGQSQQVYDGDYEFKGRQGQATFEFSEDNDGKLILDGFFRFRLTEIDSLDQTLLKKFQVSGEYQQNKKEGNWRFDSEIHRISLDDVIDFEVIASLESEDIEVNATYRNGIREGNWRFDERTFVQGELAPKATANSIKFSDGYIVDDIYFRRFEGDFTQFIRGEINDRGFMDGEWSLVYLKDSLLISEVRNYENGFLLGLTKRNLKSNERIEEAIFYSTIEKLNQANEGENEGFEIAERKFGLVFNDGYRPSSPHLKIQVDGNEFIDEFISKLLQFDEAVDEDGKILTYPFFTKRFEFEYESETEESLREIPKIYSELEELVTRTSEMNSLSLNKDKSDSLSFAYRYFQDRKLKIEQMAYFLDLIESGDIKYFDLNNFTGRGIEFMSPIDLITYEYQGDTLRRMIPRVVSVEGNEAFFKSFENYLREELSIASRLGSYVDDQLYSIEVDNTLMALEAKILEEKTRVDSLYLGQETGSEEEQEMFEAIFANFLKESFADFSEQYAEAEDFAIKTEKGELMLDLLNELTIRLPELSAIYPANEEIDELYKEETFNPFTYTRYDVRAKERLYESGAVKLFEHYLEALKDESDYTQIKDHISKIQKLQERMIQLRDADTKGLERRLGRRSSINRIESALDL</sequence>
<gene>
    <name evidence="1" type="ORF">SAMN04488057_106197</name>
</gene>
<evidence type="ECO:0000313" key="1">
    <source>
        <dbReference type="EMBL" id="SHN09574.1"/>
    </source>
</evidence>